<dbReference type="RefSeq" id="WP_190194220.1">
    <property type="nucleotide sequence ID" value="NZ_BMVU01000055.1"/>
</dbReference>
<evidence type="ECO:0000313" key="6">
    <source>
        <dbReference type="Proteomes" id="UP000619244"/>
    </source>
</evidence>
<dbReference type="PANTHER" id="PTHR33744">
    <property type="entry name" value="CARBOHYDRATE DIACID REGULATOR"/>
    <property type="match status" value="1"/>
</dbReference>
<dbReference type="Pfam" id="PF14361">
    <property type="entry name" value="RsbRD_N"/>
    <property type="match status" value="1"/>
</dbReference>
<evidence type="ECO:0000259" key="4">
    <source>
        <dbReference type="Pfam" id="PF17853"/>
    </source>
</evidence>
<dbReference type="EMBL" id="BMVU01000055">
    <property type="protein sequence ID" value="GGY05268.1"/>
    <property type="molecule type" value="Genomic_DNA"/>
</dbReference>
<dbReference type="InterPro" id="IPR025736">
    <property type="entry name" value="PucR_C-HTH_dom"/>
</dbReference>
<protein>
    <submittedName>
        <fullName evidence="5">ABC transporter substrate-binding protein</fullName>
    </submittedName>
</protein>
<keyword evidence="6" id="KW-1185">Reference proteome</keyword>
<organism evidence="5 6">
    <name type="scientific">Streptomyces minutiscleroticus</name>
    <dbReference type="NCBI Taxonomy" id="68238"/>
    <lineage>
        <taxon>Bacteria</taxon>
        <taxon>Bacillati</taxon>
        <taxon>Actinomycetota</taxon>
        <taxon>Actinomycetes</taxon>
        <taxon>Kitasatosporales</taxon>
        <taxon>Streptomycetaceae</taxon>
        <taxon>Streptomyces</taxon>
    </lineage>
</organism>
<comment type="caution">
    <text evidence="5">The sequence shown here is derived from an EMBL/GenBank/DDBJ whole genome shotgun (WGS) entry which is preliminary data.</text>
</comment>
<reference evidence="5" key="2">
    <citation type="submission" date="2020-09" db="EMBL/GenBank/DDBJ databases">
        <authorList>
            <person name="Sun Q."/>
            <person name="Ohkuma M."/>
        </authorList>
    </citation>
    <scope>NUCLEOTIDE SEQUENCE</scope>
    <source>
        <strain evidence="5">JCM 4790</strain>
    </source>
</reference>
<evidence type="ECO:0000259" key="3">
    <source>
        <dbReference type="Pfam" id="PF14361"/>
    </source>
</evidence>
<dbReference type="Pfam" id="PF17853">
    <property type="entry name" value="GGDEF_2"/>
    <property type="match status" value="1"/>
</dbReference>
<dbReference type="Proteomes" id="UP000619244">
    <property type="component" value="Unassembled WGS sequence"/>
</dbReference>
<feature type="domain" description="PucR C-terminal helix-turn-helix" evidence="2">
    <location>
        <begin position="359"/>
        <end position="415"/>
    </location>
</feature>
<dbReference type="PANTHER" id="PTHR33744:SF1">
    <property type="entry name" value="DNA-BINDING TRANSCRIPTIONAL ACTIVATOR ADER"/>
    <property type="match status" value="1"/>
</dbReference>
<feature type="domain" description="CdaR GGDEF-like" evidence="4">
    <location>
        <begin position="185"/>
        <end position="306"/>
    </location>
</feature>
<reference evidence="5" key="1">
    <citation type="journal article" date="2014" name="Int. J. Syst. Evol. Microbiol.">
        <title>Complete genome sequence of Corynebacterium casei LMG S-19264T (=DSM 44701T), isolated from a smear-ripened cheese.</title>
        <authorList>
            <consortium name="US DOE Joint Genome Institute (JGI-PGF)"/>
            <person name="Walter F."/>
            <person name="Albersmeier A."/>
            <person name="Kalinowski J."/>
            <person name="Ruckert C."/>
        </authorList>
    </citation>
    <scope>NUCLEOTIDE SEQUENCE</scope>
    <source>
        <strain evidence="5">JCM 4790</strain>
    </source>
</reference>
<evidence type="ECO:0000313" key="5">
    <source>
        <dbReference type="EMBL" id="GGY05268.1"/>
    </source>
</evidence>
<evidence type="ECO:0000259" key="2">
    <source>
        <dbReference type="Pfam" id="PF13556"/>
    </source>
</evidence>
<dbReference type="InterPro" id="IPR042070">
    <property type="entry name" value="PucR_C-HTH_sf"/>
</dbReference>
<dbReference type="InterPro" id="IPR041522">
    <property type="entry name" value="CdaR_GGDEF"/>
</dbReference>
<feature type="domain" description="RsbT co-antagonist protein RsbRD N-terminal" evidence="3">
    <location>
        <begin position="32"/>
        <end position="172"/>
    </location>
</feature>
<dbReference type="AlphaFoldDB" id="A0A918NXM6"/>
<gene>
    <name evidence="5" type="ORF">GCM10010358_68330</name>
</gene>
<name>A0A918NXM6_9ACTN</name>
<evidence type="ECO:0000256" key="1">
    <source>
        <dbReference type="ARBA" id="ARBA00006754"/>
    </source>
</evidence>
<proteinExistence type="inferred from homology"/>
<dbReference type="Gene3D" id="1.10.10.2840">
    <property type="entry name" value="PucR C-terminal helix-turn-helix domain"/>
    <property type="match status" value="1"/>
</dbReference>
<comment type="similarity">
    <text evidence="1">Belongs to the CdaR family.</text>
</comment>
<dbReference type="Pfam" id="PF13556">
    <property type="entry name" value="HTH_30"/>
    <property type="match status" value="1"/>
</dbReference>
<accession>A0A918NXM6</accession>
<sequence>MDPSADREEIARRAAARVADIAAATSAQLDDVARVLQVELAESISELRGDQLMLDLLYASVESNVKTFFHVAQYGVPVDAVEAPWPAVEYARRLAQREISSNALLRAYRLGHRRVLDWVARELAGAEPDGRVSFAALQVLQDTAFAYIDRVSEQVVEEYETERERWLANRNTIRTATLSALLAGDEVDVAAAEQVLGYRLRQEHLGLVLWADERMASTGPLERLGQLTSAIAQEVGSESSPLFVPQDRSLGWGWVPLQAGASIDLDRLARVLGEAGDEVKAAIGAVGTGLAGFRATHRQALRAHQVAVIGADRAHQITSFTAPGVRAAAVLAGDLTIARDLVASMLGGLAQDDEGVERLRETLTVFLQENQSFVATAAKVHLHKNTVKYRVDKAVQLRGRPIEEDRFDLELALAACRWLGPAVLSRSP</sequence>
<dbReference type="InterPro" id="IPR051448">
    <property type="entry name" value="CdaR-like_regulators"/>
</dbReference>
<dbReference type="InterPro" id="IPR025751">
    <property type="entry name" value="RsbRD_N_dom"/>
</dbReference>